<sequence>MNKNGNSKAKFCIQSEKHPLQTSVGLCSLMEHQSLVDIAICCGNNTLHAHKVVLAANSPLFREELEKNACIEQVIVSGCDFLVMRSIIEFMYCGETTIAEDCIKYLVAAAKLFQMRSLENLSLERTDYQFAGDVIVLPRPQFLSKKPKYPTYPFNTNTTLASNNILKPLNYNINNLYKPHKVKRKFRLEAEHQACMKEAQASRLAIANLKKEIASAPQSNTFIIEETCTETTVENFIPHADQPRYVEMDYNHIENQVFIPSNHYNPELTKSANMIQLALQNNGQALTADKIKNILGNEVPSNVEIMFKTSDGSFVTVTDEVLQNLSTKDGLQYQVVDENGHVGEVQELQVLGRERLEKVDKMKNSEMPKDMNNQNTDLIAVTNSEDYITSHFLDASQIVFSSTNQMTATSTDTDMVSVKNKSFLENQVVFENENSENNKNIELLGQHCRELKPNFTENTKSEDNIDKVDAFYNFVEVGHDLKPNTTVDDMEIEDDQKASEDKYKINVIDLHLTSPKTRRSLKFSPDMFFADIGVNNSEDNDDEPDQKNVCSNNKQSP</sequence>
<dbReference type="PROSITE" id="PS50097">
    <property type="entry name" value="BTB"/>
    <property type="match status" value="1"/>
</dbReference>
<dbReference type="PANTHER" id="PTHR24410:SF23">
    <property type="entry name" value="BTB DOMAIN-CONTAINING PROTEIN-RELATED"/>
    <property type="match status" value="1"/>
</dbReference>
<proteinExistence type="predicted"/>
<comment type="caution">
    <text evidence="3">The sequence shown here is derived from an EMBL/GenBank/DDBJ whole genome shotgun (WGS) entry which is preliminary data.</text>
</comment>
<dbReference type="InterPro" id="IPR051481">
    <property type="entry name" value="BTB-POZ/Galectin-3-binding"/>
</dbReference>
<reference evidence="3" key="1">
    <citation type="journal article" date="2023" name="Insect Mol. Biol.">
        <title>Genome sequencing provides insights into the evolution of gene families encoding plant cell wall-degrading enzymes in longhorned beetles.</title>
        <authorList>
            <person name="Shin N.R."/>
            <person name="Okamura Y."/>
            <person name="Kirsch R."/>
            <person name="Pauchet Y."/>
        </authorList>
    </citation>
    <scope>NUCLEOTIDE SEQUENCE</scope>
    <source>
        <strain evidence="3">MMC_N1</strain>
    </source>
</reference>
<keyword evidence="4" id="KW-1185">Reference proteome</keyword>
<dbReference type="Proteomes" id="UP001162164">
    <property type="component" value="Unassembled WGS sequence"/>
</dbReference>
<dbReference type="Gene3D" id="3.30.710.10">
    <property type="entry name" value="Potassium Channel Kv1.1, Chain A"/>
    <property type="match status" value="1"/>
</dbReference>
<evidence type="ECO:0000256" key="1">
    <source>
        <dbReference type="SAM" id="MobiDB-lite"/>
    </source>
</evidence>
<name>A0ABQ9JZH1_9CUCU</name>
<gene>
    <name evidence="3" type="ORF">NQ317_016411</name>
</gene>
<organism evidence="3 4">
    <name type="scientific">Molorchus minor</name>
    <dbReference type="NCBI Taxonomy" id="1323400"/>
    <lineage>
        <taxon>Eukaryota</taxon>
        <taxon>Metazoa</taxon>
        <taxon>Ecdysozoa</taxon>
        <taxon>Arthropoda</taxon>
        <taxon>Hexapoda</taxon>
        <taxon>Insecta</taxon>
        <taxon>Pterygota</taxon>
        <taxon>Neoptera</taxon>
        <taxon>Endopterygota</taxon>
        <taxon>Coleoptera</taxon>
        <taxon>Polyphaga</taxon>
        <taxon>Cucujiformia</taxon>
        <taxon>Chrysomeloidea</taxon>
        <taxon>Cerambycidae</taxon>
        <taxon>Lamiinae</taxon>
        <taxon>Monochamini</taxon>
        <taxon>Molorchus</taxon>
    </lineage>
</organism>
<dbReference type="InterPro" id="IPR011333">
    <property type="entry name" value="SKP1/BTB/POZ_sf"/>
</dbReference>
<evidence type="ECO:0000313" key="4">
    <source>
        <dbReference type="Proteomes" id="UP001162164"/>
    </source>
</evidence>
<dbReference type="EMBL" id="JAPWTJ010000089">
    <property type="protein sequence ID" value="KAJ8983192.1"/>
    <property type="molecule type" value="Genomic_DNA"/>
</dbReference>
<dbReference type="InterPro" id="IPR000210">
    <property type="entry name" value="BTB/POZ_dom"/>
</dbReference>
<feature type="region of interest" description="Disordered" evidence="1">
    <location>
        <begin position="534"/>
        <end position="557"/>
    </location>
</feature>
<dbReference type="Pfam" id="PF00651">
    <property type="entry name" value="BTB"/>
    <property type="match status" value="1"/>
</dbReference>
<feature type="domain" description="BTB" evidence="2">
    <location>
        <begin position="36"/>
        <end position="100"/>
    </location>
</feature>
<dbReference type="PANTHER" id="PTHR24410">
    <property type="entry name" value="HL07962P-RELATED"/>
    <property type="match status" value="1"/>
</dbReference>
<dbReference type="SMART" id="SM00225">
    <property type="entry name" value="BTB"/>
    <property type="match status" value="1"/>
</dbReference>
<evidence type="ECO:0000313" key="3">
    <source>
        <dbReference type="EMBL" id="KAJ8983192.1"/>
    </source>
</evidence>
<feature type="compositionally biased region" description="Polar residues" evidence="1">
    <location>
        <begin position="548"/>
        <end position="557"/>
    </location>
</feature>
<protein>
    <recommendedName>
        <fullName evidence="2">BTB domain-containing protein</fullName>
    </recommendedName>
</protein>
<accession>A0ABQ9JZH1</accession>
<evidence type="ECO:0000259" key="2">
    <source>
        <dbReference type="PROSITE" id="PS50097"/>
    </source>
</evidence>
<dbReference type="SUPFAM" id="SSF54695">
    <property type="entry name" value="POZ domain"/>
    <property type="match status" value="1"/>
</dbReference>